<name>A0A813DB80_POLGL</name>
<feature type="region of interest" description="Disordered" evidence="1">
    <location>
        <begin position="1"/>
        <end position="47"/>
    </location>
</feature>
<protein>
    <submittedName>
        <fullName evidence="2">Uncharacterized protein</fullName>
    </submittedName>
</protein>
<feature type="compositionally biased region" description="Basic and acidic residues" evidence="1">
    <location>
        <begin position="9"/>
        <end position="18"/>
    </location>
</feature>
<accession>A0A813DB80</accession>
<dbReference type="AlphaFoldDB" id="A0A813DB80"/>
<reference evidence="2" key="1">
    <citation type="submission" date="2021-02" db="EMBL/GenBank/DDBJ databases">
        <authorList>
            <person name="Dougan E. K."/>
            <person name="Rhodes N."/>
            <person name="Thang M."/>
            <person name="Chan C."/>
        </authorList>
    </citation>
    <scope>NUCLEOTIDE SEQUENCE</scope>
</reference>
<sequence length="249" mass="27208">MSKKIQKAKASEAVKVTDGEPSVQKLKNPKKVEKPAKAGVLSLSKVKQLLPEALDVSRLAKASVGDDDDDDDGPPVEVSTNRAKEGADDEGDSPPDEVTHLPKTRRGRRKGAAADGLDEAASSGTQSGKKAKFAWEEPENQALFETLKAEDELRRRRNLGSSRVEKNGITLVRDGVTQASGDAAASEFWKQEMFVRRKRKRSVDDRLDRNVLGRGALPARLLRSGTGVAHGEKQEEVKHHRDVSFVTCH</sequence>
<gene>
    <name evidence="2" type="ORF">PGLA1383_LOCUS2417</name>
    <name evidence="3" type="ORF">PGLA2088_LOCUS21317</name>
</gene>
<evidence type="ECO:0000313" key="4">
    <source>
        <dbReference type="Proteomes" id="UP000654075"/>
    </source>
</evidence>
<dbReference type="EMBL" id="CAJNNW010025760">
    <property type="protein sequence ID" value="CAE8679354.1"/>
    <property type="molecule type" value="Genomic_DNA"/>
</dbReference>
<dbReference type="EMBL" id="CAJNNV010000741">
    <property type="protein sequence ID" value="CAE8583451.1"/>
    <property type="molecule type" value="Genomic_DNA"/>
</dbReference>
<evidence type="ECO:0000313" key="3">
    <source>
        <dbReference type="EMBL" id="CAE8679354.1"/>
    </source>
</evidence>
<proteinExistence type="predicted"/>
<dbReference type="Proteomes" id="UP000654075">
    <property type="component" value="Unassembled WGS sequence"/>
</dbReference>
<evidence type="ECO:0000256" key="1">
    <source>
        <dbReference type="SAM" id="MobiDB-lite"/>
    </source>
</evidence>
<organism evidence="2 4">
    <name type="scientific">Polarella glacialis</name>
    <name type="common">Dinoflagellate</name>
    <dbReference type="NCBI Taxonomy" id="89957"/>
    <lineage>
        <taxon>Eukaryota</taxon>
        <taxon>Sar</taxon>
        <taxon>Alveolata</taxon>
        <taxon>Dinophyceae</taxon>
        <taxon>Suessiales</taxon>
        <taxon>Suessiaceae</taxon>
        <taxon>Polarella</taxon>
    </lineage>
</organism>
<comment type="caution">
    <text evidence="2">The sequence shown here is derived from an EMBL/GenBank/DDBJ whole genome shotgun (WGS) entry which is preliminary data.</text>
</comment>
<feature type="region of interest" description="Disordered" evidence="1">
    <location>
        <begin position="61"/>
        <end position="137"/>
    </location>
</feature>
<feature type="compositionally biased region" description="Acidic residues" evidence="1">
    <location>
        <begin position="65"/>
        <end position="74"/>
    </location>
</feature>
<feature type="compositionally biased region" description="Basic residues" evidence="1">
    <location>
        <begin position="102"/>
        <end position="111"/>
    </location>
</feature>
<keyword evidence="4" id="KW-1185">Reference proteome</keyword>
<dbReference type="Proteomes" id="UP000626109">
    <property type="component" value="Unassembled WGS sequence"/>
</dbReference>
<evidence type="ECO:0000313" key="2">
    <source>
        <dbReference type="EMBL" id="CAE8583451.1"/>
    </source>
</evidence>